<feature type="transmembrane region" description="Helical" evidence="5">
    <location>
        <begin position="451"/>
        <end position="474"/>
    </location>
</feature>
<evidence type="ECO:0000256" key="5">
    <source>
        <dbReference type="SAM" id="Phobius"/>
    </source>
</evidence>
<feature type="transmembrane region" description="Helical" evidence="5">
    <location>
        <begin position="480"/>
        <end position="505"/>
    </location>
</feature>
<reference evidence="7 8" key="1">
    <citation type="submission" date="2018-03" db="EMBL/GenBank/DDBJ databases">
        <title>Draft Genome Sequences of the Obligatory Marine Myxobacteria Enhygromyxa salina SWB007.</title>
        <authorList>
            <person name="Poehlein A."/>
            <person name="Moghaddam J.A."/>
            <person name="Harms H."/>
            <person name="Alanjari M."/>
            <person name="Koenig G.M."/>
            <person name="Daniel R."/>
            <person name="Schaeberle T.F."/>
        </authorList>
    </citation>
    <scope>NUCLEOTIDE SEQUENCE [LARGE SCALE GENOMIC DNA]</scope>
    <source>
        <strain evidence="7 8">SWB007</strain>
    </source>
</reference>
<feature type="transmembrane region" description="Helical" evidence="5">
    <location>
        <begin position="419"/>
        <end position="439"/>
    </location>
</feature>
<evidence type="ECO:0000256" key="1">
    <source>
        <dbReference type="ARBA" id="ARBA00004141"/>
    </source>
</evidence>
<feature type="transmembrane region" description="Helical" evidence="5">
    <location>
        <begin position="582"/>
        <end position="601"/>
    </location>
</feature>
<evidence type="ECO:0000256" key="2">
    <source>
        <dbReference type="ARBA" id="ARBA00022692"/>
    </source>
</evidence>
<evidence type="ECO:0000313" key="7">
    <source>
        <dbReference type="EMBL" id="PRP99306.1"/>
    </source>
</evidence>
<gene>
    <name evidence="7" type="ORF">ENSA7_63480</name>
</gene>
<feature type="domain" description="Peptidase S54 rhomboid" evidence="6">
    <location>
        <begin position="411"/>
        <end position="533"/>
    </location>
</feature>
<dbReference type="InterPro" id="IPR035952">
    <property type="entry name" value="Rhomboid-like_sf"/>
</dbReference>
<evidence type="ECO:0000256" key="4">
    <source>
        <dbReference type="ARBA" id="ARBA00023136"/>
    </source>
</evidence>
<feature type="transmembrane region" description="Helical" evidence="5">
    <location>
        <begin position="25"/>
        <end position="44"/>
    </location>
</feature>
<feature type="transmembrane region" description="Helical" evidence="5">
    <location>
        <begin position="548"/>
        <end position="570"/>
    </location>
</feature>
<dbReference type="EMBL" id="PVNL01000121">
    <property type="protein sequence ID" value="PRP99306.1"/>
    <property type="molecule type" value="Genomic_DNA"/>
</dbReference>
<keyword evidence="3 5" id="KW-1133">Transmembrane helix</keyword>
<dbReference type="GO" id="GO:0016020">
    <property type="term" value="C:membrane"/>
    <property type="evidence" value="ECO:0007669"/>
    <property type="project" value="UniProtKB-SubCell"/>
</dbReference>
<evidence type="ECO:0000256" key="3">
    <source>
        <dbReference type="ARBA" id="ARBA00022989"/>
    </source>
</evidence>
<protein>
    <submittedName>
        <fullName evidence="7">Rhomboid family protein</fullName>
    </submittedName>
</protein>
<dbReference type="SUPFAM" id="SSF144091">
    <property type="entry name" value="Rhomboid-like"/>
    <property type="match status" value="1"/>
</dbReference>
<organism evidence="7 8">
    <name type="scientific">Enhygromyxa salina</name>
    <dbReference type="NCBI Taxonomy" id="215803"/>
    <lineage>
        <taxon>Bacteria</taxon>
        <taxon>Pseudomonadati</taxon>
        <taxon>Myxococcota</taxon>
        <taxon>Polyangia</taxon>
        <taxon>Nannocystales</taxon>
        <taxon>Nannocystaceae</taxon>
        <taxon>Enhygromyxa</taxon>
    </lineage>
</organism>
<feature type="transmembrane region" description="Helical" evidence="5">
    <location>
        <begin position="517"/>
        <end position="536"/>
    </location>
</feature>
<evidence type="ECO:0000313" key="8">
    <source>
        <dbReference type="Proteomes" id="UP000238823"/>
    </source>
</evidence>
<sequence>MLLGAVACAATLVRLLRRRDGIGRGYSLVVGALLIFDLLAMGSLGESSRVLGVVALALVTVTVVLPWVLEHSSRWAFARGHLIWVGRLSSLRASLMPGSGLARQLPILEGLAVLDREGVDAALTHFRKLAEQAEDGPEAAVIHEQIVSMLFHGQRWDEGIAHYERRFHAGYAALRPSLALGLLRAYGEAGRLETAAGLLRELEDGPVGADPSTAELLGQARLTFLAYAGAVDPVGEIVARARFADLGLTAATAELFKGIAQARAGEPREAVETLTNVEALAGPRDRRVREAARSLLERARAVLPELPGEPAASGAALDSRAVELAPELSGYVDLVAARLRRWLSLAPAVHPHQRPLVTYTVMFALCLVYGVHVLRGGGGIGLLELGALSEDLSRGTGMGTGLGAGRGTGSAWARVFTSAWIHVDLVALLLDLYALWLAGQIVERMLGSARMAMVTLVAAVAGIAASVVALPLLWSRGLEGVAIVAPTGGNLMALGAITAALWLLLPSRTPALASRSRRNLIVTLALLLVANVVTNLPGLPGLSGAGIGFAPIALVVTIGFASAITLAMPLEPPRWLAIVQELNVGAALLATGVAAVIVIQADPETYLVDHRAQRCELDGVVVHTPSSLMPLTEPPDLPYELPLVEGLVDALELRDGSLVQLAVHRQTAISGDDGDRAPALFGLVDGLAGEVSATALGPLPEPFVELVAADPAGRWGGSDLWRNGERVGRVIEKRIEGPAGERVTLMLIASPATAIEHAPRVYAAIMREAELAVSAGEDPSPRVQCVVE</sequence>
<proteinExistence type="predicted"/>
<dbReference type="AlphaFoldDB" id="A0A2S9Y2J8"/>
<feature type="transmembrane region" description="Helical" evidence="5">
    <location>
        <begin position="356"/>
        <end position="374"/>
    </location>
</feature>
<keyword evidence="2 5" id="KW-0812">Transmembrane</keyword>
<evidence type="ECO:0000259" key="6">
    <source>
        <dbReference type="Pfam" id="PF01694"/>
    </source>
</evidence>
<accession>A0A2S9Y2J8</accession>
<name>A0A2S9Y2J8_9BACT</name>
<comment type="caution">
    <text evidence="7">The sequence shown here is derived from an EMBL/GenBank/DDBJ whole genome shotgun (WGS) entry which is preliminary data.</text>
</comment>
<dbReference type="Gene3D" id="1.20.1540.10">
    <property type="entry name" value="Rhomboid-like"/>
    <property type="match status" value="1"/>
</dbReference>
<dbReference type="Proteomes" id="UP000238823">
    <property type="component" value="Unassembled WGS sequence"/>
</dbReference>
<comment type="subcellular location">
    <subcellularLocation>
        <location evidence="1">Membrane</location>
        <topology evidence="1">Multi-pass membrane protein</topology>
    </subcellularLocation>
</comment>
<dbReference type="InterPro" id="IPR022764">
    <property type="entry name" value="Peptidase_S54_rhomboid_dom"/>
</dbReference>
<feature type="transmembrane region" description="Helical" evidence="5">
    <location>
        <begin position="50"/>
        <end position="69"/>
    </location>
</feature>
<dbReference type="GO" id="GO:0004252">
    <property type="term" value="F:serine-type endopeptidase activity"/>
    <property type="evidence" value="ECO:0007669"/>
    <property type="project" value="InterPro"/>
</dbReference>
<dbReference type="Pfam" id="PF01694">
    <property type="entry name" value="Rhomboid"/>
    <property type="match status" value="1"/>
</dbReference>
<keyword evidence="4 5" id="KW-0472">Membrane</keyword>